<keyword evidence="2" id="KW-1185">Reference proteome</keyword>
<organism evidence="1 2">
    <name type="scientific">Trifolium medium</name>
    <dbReference type="NCBI Taxonomy" id="97028"/>
    <lineage>
        <taxon>Eukaryota</taxon>
        <taxon>Viridiplantae</taxon>
        <taxon>Streptophyta</taxon>
        <taxon>Embryophyta</taxon>
        <taxon>Tracheophyta</taxon>
        <taxon>Spermatophyta</taxon>
        <taxon>Magnoliopsida</taxon>
        <taxon>eudicotyledons</taxon>
        <taxon>Gunneridae</taxon>
        <taxon>Pentapetalae</taxon>
        <taxon>rosids</taxon>
        <taxon>fabids</taxon>
        <taxon>Fabales</taxon>
        <taxon>Fabaceae</taxon>
        <taxon>Papilionoideae</taxon>
        <taxon>50 kb inversion clade</taxon>
        <taxon>NPAAA clade</taxon>
        <taxon>Hologalegina</taxon>
        <taxon>IRL clade</taxon>
        <taxon>Trifolieae</taxon>
        <taxon>Trifolium</taxon>
    </lineage>
</organism>
<proteinExistence type="predicted"/>
<protein>
    <submittedName>
        <fullName evidence="1">Uncharacterized protein</fullName>
    </submittedName>
</protein>
<dbReference type="Proteomes" id="UP000265520">
    <property type="component" value="Unassembled WGS sequence"/>
</dbReference>
<accession>A0A392R0E3</accession>
<evidence type="ECO:0000313" key="1">
    <source>
        <dbReference type="EMBL" id="MCI29709.1"/>
    </source>
</evidence>
<name>A0A392R0E3_9FABA</name>
<dbReference type="AlphaFoldDB" id="A0A392R0E3"/>
<evidence type="ECO:0000313" key="2">
    <source>
        <dbReference type="Proteomes" id="UP000265520"/>
    </source>
</evidence>
<comment type="caution">
    <text evidence="1">The sequence shown here is derived from an EMBL/GenBank/DDBJ whole genome shotgun (WGS) entry which is preliminary data.</text>
</comment>
<reference evidence="1 2" key="1">
    <citation type="journal article" date="2018" name="Front. Plant Sci.">
        <title>Red Clover (Trifolium pratense) and Zigzag Clover (T. medium) - A Picture of Genomic Similarities and Differences.</title>
        <authorList>
            <person name="Dluhosova J."/>
            <person name="Istvanek J."/>
            <person name="Nedelnik J."/>
            <person name="Repkova J."/>
        </authorList>
    </citation>
    <scope>NUCLEOTIDE SEQUENCE [LARGE SCALE GENOMIC DNA]</scope>
    <source>
        <strain evidence="2">cv. 10/8</strain>
        <tissue evidence="1">Leaf</tissue>
    </source>
</reference>
<sequence length="79" mass="9179">MPRWCQMNIVQRLSNRWADRLINIQLIHADGINNILSPMNCIVLLDWKTLIHTRANIPAGAANLYILFLYQINFFVGRA</sequence>
<dbReference type="EMBL" id="LXQA010174456">
    <property type="protein sequence ID" value="MCI29709.1"/>
    <property type="molecule type" value="Genomic_DNA"/>
</dbReference>